<evidence type="ECO:0000259" key="2">
    <source>
        <dbReference type="SMART" id="SM01204"/>
    </source>
</evidence>
<proteinExistence type="predicted"/>
<dbReference type="SMART" id="SM01204">
    <property type="entry name" value="FIST_C"/>
    <property type="match status" value="1"/>
</dbReference>
<evidence type="ECO:0000313" key="4">
    <source>
        <dbReference type="Proteomes" id="UP000236752"/>
    </source>
</evidence>
<dbReference type="InterPro" id="IPR013702">
    <property type="entry name" value="FIST_domain_N"/>
</dbReference>
<sequence length="397" mass="42992">MDQMLGLNGGSGRADGIVRTAYVYHKTDDPVSELATTLGVDGLEIVILFVTSSADPEAIIEQATRAFAPTPVVGCTTAGELSGNGYAEDHIVAVGLPKSHFKVETLLVPDLDVFEAQSLIDQMIQNRTSMIEAAPDWDHEFTFLMIDGLSTKEDQLTSELAVGLGPVPLFGGSAGDGTRFAHSYVMHDGQVLANAAILTQVRTRCPIKVFKSDHLIPTAQRMVVTDADPARRIVREINAEPAAREYARILGKDPEQLTPFTFAAHPVVVQIGGEHHVRAIQRVADNGDLVFFSAIDEGLVLTLAEPQDMVKHLEEEIAGLSKDTPPDTILGCDCLLRRLEAQEKQMTMALSKILAKNHVVGFSTYGEQLNSIHVNQTLTGVAIYPPECDLPHDSDAH</sequence>
<dbReference type="EMBL" id="FNUZ01000008">
    <property type="protein sequence ID" value="SEG63117.1"/>
    <property type="molecule type" value="Genomic_DNA"/>
</dbReference>
<dbReference type="AlphaFoldDB" id="A0A1H6BRQ6"/>
<keyword evidence="4" id="KW-1185">Reference proteome</keyword>
<dbReference type="PANTHER" id="PTHR40252:SF2">
    <property type="entry name" value="BLR0328 PROTEIN"/>
    <property type="match status" value="1"/>
</dbReference>
<feature type="domain" description="FIST" evidence="1">
    <location>
        <begin position="41"/>
        <end position="241"/>
    </location>
</feature>
<dbReference type="OrthoDB" id="9807948at2"/>
<dbReference type="RefSeq" id="WP_103911876.1">
    <property type="nucleotide sequence ID" value="NZ_FNUZ01000008.1"/>
</dbReference>
<dbReference type="PANTHER" id="PTHR40252">
    <property type="entry name" value="BLR0328 PROTEIN"/>
    <property type="match status" value="1"/>
</dbReference>
<evidence type="ECO:0000313" key="3">
    <source>
        <dbReference type="EMBL" id="SEG63117.1"/>
    </source>
</evidence>
<protein>
    <submittedName>
        <fullName evidence="3">Uncharacterized conserved protein, contains FIST_N domain</fullName>
    </submittedName>
</protein>
<accession>A0A1H6BRQ6</accession>
<feature type="domain" description="FIST C-domain" evidence="2">
    <location>
        <begin position="242"/>
        <end position="371"/>
    </location>
</feature>
<dbReference type="SMART" id="SM00897">
    <property type="entry name" value="FIST"/>
    <property type="match status" value="1"/>
</dbReference>
<dbReference type="Proteomes" id="UP000236752">
    <property type="component" value="Unassembled WGS sequence"/>
</dbReference>
<organism evidence="3 4">
    <name type="scientific">Thalassococcus halodurans</name>
    <dbReference type="NCBI Taxonomy" id="373675"/>
    <lineage>
        <taxon>Bacteria</taxon>
        <taxon>Pseudomonadati</taxon>
        <taxon>Pseudomonadota</taxon>
        <taxon>Alphaproteobacteria</taxon>
        <taxon>Rhodobacterales</taxon>
        <taxon>Roseobacteraceae</taxon>
        <taxon>Thalassococcus</taxon>
    </lineage>
</organism>
<reference evidence="3 4" key="1">
    <citation type="submission" date="2016-10" db="EMBL/GenBank/DDBJ databases">
        <authorList>
            <person name="de Groot N.N."/>
        </authorList>
    </citation>
    <scope>NUCLEOTIDE SEQUENCE [LARGE SCALE GENOMIC DNA]</scope>
    <source>
        <strain evidence="3 4">DSM 26915</strain>
    </source>
</reference>
<dbReference type="InterPro" id="IPR019494">
    <property type="entry name" value="FIST_C"/>
</dbReference>
<gene>
    <name evidence="3" type="ORF">SAMN04488045_3725</name>
</gene>
<dbReference type="Pfam" id="PF08495">
    <property type="entry name" value="FIST"/>
    <property type="match status" value="1"/>
</dbReference>
<name>A0A1H6BRQ6_9RHOB</name>
<evidence type="ECO:0000259" key="1">
    <source>
        <dbReference type="SMART" id="SM00897"/>
    </source>
</evidence>
<dbReference type="Pfam" id="PF10442">
    <property type="entry name" value="FIST_C"/>
    <property type="match status" value="1"/>
</dbReference>